<protein>
    <submittedName>
        <fullName evidence="1">Uncharacterized protein</fullName>
    </submittedName>
</protein>
<evidence type="ECO:0000313" key="2">
    <source>
        <dbReference type="Proteomes" id="UP000887159"/>
    </source>
</evidence>
<evidence type="ECO:0000313" key="1">
    <source>
        <dbReference type="EMBL" id="GFX95517.1"/>
    </source>
</evidence>
<dbReference type="AlphaFoldDB" id="A0A8X6RUW7"/>
<dbReference type="EMBL" id="BMAU01021187">
    <property type="protein sequence ID" value="GFX95517.1"/>
    <property type="molecule type" value="Genomic_DNA"/>
</dbReference>
<reference evidence="1" key="1">
    <citation type="submission" date="2020-08" db="EMBL/GenBank/DDBJ databases">
        <title>Multicomponent nature underlies the extraordinary mechanical properties of spider dragline silk.</title>
        <authorList>
            <person name="Kono N."/>
            <person name="Nakamura H."/>
            <person name="Mori M."/>
            <person name="Yoshida Y."/>
            <person name="Ohtoshi R."/>
            <person name="Malay A.D."/>
            <person name="Moran D.A.P."/>
            <person name="Tomita M."/>
            <person name="Numata K."/>
            <person name="Arakawa K."/>
        </authorList>
    </citation>
    <scope>NUCLEOTIDE SEQUENCE</scope>
</reference>
<organism evidence="1 2">
    <name type="scientific">Trichonephila clavipes</name>
    <name type="common">Golden silk orbweaver</name>
    <name type="synonym">Nephila clavipes</name>
    <dbReference type="NCBI Taxonomy" id="2585209"/>
    <lineage>
        <taxon>Eukaryota</taxon>
        <taxon>Metazoa</taxon>
        <taxon>Ecdysozoa</taxon>
        <taxon>Arthropoda</taxon>
        <taxon>Chelicerata</taxon>
        <taxon>Arachnida</taxon>
        <taxon>Araneae</taxon>
        <taxon>Araneomorphae</taxon>
        <taxon>Entelegynae</taxon>
        <taxon>Araneoidea</taxon>
        <taxon>Nephilidae</taxon>
        <taxon>Trichonephila</taxon>
    </lineage>
</organism>
<sequence length="128" mass="14625">MKPDLTSIVGVFSFGENRKFVFIHDATVKEMHTDQAVSVFGMVSLWVESQTSMSFLVEMLMITPIEMTSWMLMYALMPEQQMTLWSYTMRAHPGLASWTLNLSRKKFSSCSGQLDHLTLILSSMFGVR</sequence>
<name>A0A8X6RUW7_TRICX</name>
<dbReference type="Proteomes" id="UP000887159">
    <property type="component" value="Unassembled WGS sequence"/>
</dbReference>
<accession>A0A8X6RUW7</accession>
<comment type="caution">
    <text evidence="1">The sequence shown here is derived from an EMBL/GenBank/DDBJ whole genome shotgun (WGS) entry which is preliminary data.</text>
</comment>
<gene>
    <name evidence="1" type="ORF">TNCV_4825321</name>
</gene>
<proteinExistence type="predicted"/>
<keyword evidence="2" id="KW-1185">Reference proteome</keyword>